<keyword evidence="2" id="KW-1185">Reference proteome</keyword>
<dbReference type="OrthoDB" id="7466597at2"/>
<dbReference type="RefSeq" id="WP_135965684.1">
    <property type="nucleotide sequence ID" value="NZ_SRXT01000009.1"/>
</dbReference>
<sequence length="226" mass="25756">MGLDDRDYMRERRRAESKGARLGSASWIDKKARVEHGGLWFDAKDGGHDFHSRRHHLNPRVTPHPWQKWLFLLMALSILIPLYGEAKRAGWLPDFTAAKPFPETGSVTVARSIEPGDIKSRLTVDASEANAVVQLFEPASNRHIFSLYVARNERVTVPAPSGTFRMRLIEGQKWHGTARYFGPNTSYETVAELMTFEPHSAQIIDLHRRPDGNLKTRLMFGRPDEL</sequence>
<evidence type="ECO:0000313" key="1">
    <source>
        <dbReference type="EMBL" id="TGX49190.1"/>
    </source>
</evidence>
<gene>
    <name evidence="1" type="ORF">E5A73_20360</name>
</gene>
<dbReference type="EMBL" id="SRXT01000009">
    <property type="protein sequence ID" value="TGX49190.1"/>
    <property type="molecule type" value="Genomic_DNA"/>
</dbReference>
<proteinExistence type="predicted"/>
<evidence type="ECO:0000313" key="2">
    <source>
        <dbReference type="Proteomes" id="UP000306147"/>
    </source>
</evidence>
<protein>
    <submittedName>
        <fullName evidence="1">Uncharacterized protein</fullName>
    </submittedName>
</protein>
<organism evidence="1 2">
    <name type="scientific">Sphingomonas gei</name>
    <dbReference type="NCBI Taxonomy" id="1395960"/>
    <lineage>
        <taxon>Bacteria</taxon>
        <taxon>Pseudomonadati</taxon>
        <taxon>Pseudomonadota</taxon>
        <taxon>Alphaproteobacteria</taxon>
        <taxon>Sphingomonadales</taxon>
        <taxon>Sphingomonadaceae</taxon>
        <taxon>Sphingomonas</taxon>
    </lineage>
</organism>
<accession>A0A4S1X2W3</accession>
<name>A0A4S1X2W3_9SPHN</name>
<dbReference type="Proteomes" id="UP000306147">
    <property type="component" value="Unassembled WGS sequence"/>
</dbReference>
<comment type="caution">
    <text evidence="1">The sequence shown here is derived from an EMBL/GenBank/DDBJ whole genome shotgun (WGS) entry which is preliminary data.</text>
</comment>
<reference evidence="1 2" key="1">
    <citation type="submission" date="2019-04" db="EMBL/GenBank/DDBJ databases">
        <title>Sphingomonas psychrotolerans sp. nov., isolated from soil in the Tianshan Mountains, Xinjiang, China.</title>
        <authorList>
            <person name="Luo Y."/>
            <person name="Sheng H."/>
        </authorList>
    </citation>
    <scope>NUCLEOTIDE SEQUENCE [LARGE SCALE GENOMIC DNA]</scope>
    <source>
        <strain evidence="1 2">ZFGT-11</strain>
    </source>
</reference>
<dbReference type="AlphaFoldDB" id="A0A4S1X2W3"/>